<sequence>MKAKVLVVLLLASAWAAQAQRGVRIAYIDMEYILENVQEYQEASSQLNARVEKWKMEVEEKKNAIAQMKKELDAEKVLLTKELIEEREEEIQLAEEEMLQYQQDRFGPEGDMIRQKHLLVKPVQDRVFNAVQEIANRRAYDFVFDRSADVVMLYSNKKHDISDQILKSIDRTRKTEERNSGSAKNKFEDVNREVDPDRQAAKERVEEERDERARILEEKRQERIREREERKREYEERRQQILEEREAYRKAKEEERRKKREEREQEKEEEENNDNN</sequence>
<keyword evidence="2 5" id="KW-0732">Signal</keyword>
<dbReference type="Pfam" id="PF03938">
    <property type="entry name" value="OmpH"/>
    <property type="match status" value="1"/>
</dbReference>
<keyword evidence="3" id="KW-0175">Coiled coil</keyword>
<organism evidence="6 7">
    <name type="scientific">Sinomicrobium pectinilyticum</name>
    <dbReference type="NCBI Taxonomy" id="1084421"/>
    <lineage>
        <taxon>Bacteria</taxon>
        <taxon>Pseudomonadati</taxon>
        <taxon>Bacteroidota</taxon>
        <taxon>Flavobacteriia</taxon>
        <taxon>Flavobacteriales</taxon>
        <taxon>Flavobacteriaceae</taxon>
        <taxon>Sinomicrobium</taxon>
    </lineage>
</organism>
<dbReference type="SUPFAM" id="SSF111384">
    <property type="entry name" value="OmpH-like"/>
    <property type="match status" value="1"/>
</dbReference>
<dbReference type="PANTHER" id="PTHR35089:SF1">
    <property type="entry name" value="CHAPERONE PROTEIN SKP"/>
    <property type="match status" value="1"/>
</dbReference>
<comment type="similarity">
    <text evidence="1">Belongs to the Skp family.</text>
</comment>
<feature type="coiled-coil region" evidence="3">
    <location>
        <begin position="37"/>
        <end position="104"/>
    </location>
</feature>
<feature type="compositionally biased region" description="Basic and acidic residues" evidence="4">
    <location>
        <begin position="172"/>
        <end position="266"/>
    </location>
</feature>
<dbReference type="OrthoDB" id="9788552at2"/>
<keyword evidence="7" id="KW-1185">Reference proteome</keyword>
<dbReference type="GO" id="GO:0051082">
    <property type="term" value="F:unfolded protein binding"/>
    <property type="evidence" value="ECO:0007669"/>
    <property type="project" value="InterPro"/>
</dbReference>
<feature type="chain" id="PRO_5018006709" evidence="5">
    <location>
        <begin position="20"/>
        <end position="276"/>
    </location>
</feature>
<dbReference type="InterPro" id="IPR005632">
    <property type="entry name" value="Chaperone_Skp"/>
</dbReference>
<dbReference type="GO" id="GO:0005829">
    <property type="term" value="C:cytosol"/>
    <property type="evidence" value="ECO:0007669"/>
    <property type="project" value="TreeGrafter"/>
</dbReference>
<dbReference type="GO" id="GO:0050821">
    <property type="term" value="P:protein stabilization"/>
    <property type="evidence" value="ECO:0007669"/>
    <property type="project" value="TreeGrafter"/>
</dbReference>
<dbReference type="AlphaFoldDB" id="A0A3N0DQI3"/>
<reference evidence="6 7" key="1">
    <citation type="submission" date="2018-10" db="EMBL/GenBank/DDBJ databases">
        <title>Sinomicrobium pectinilyticum sp. nov., a pectinase-producing bacterium isolated from alkaline and saline soil, and emended description of the genus Sinomicrobium.</title>
        <authorList>
            <person name="Cheng B."/>
            <person name="Li C."/>
            <person name="Lai Q."/>
            <person name="Du M."/>
            <person name="Shao Z."/>
            <person name="Xu P."/>
            <person name="Yang C."/>
        </authorList>
    </citation>
    <scope>NUCLEOTIDE SEQUENCE [LARGE SCALE GENOMIC DNA]</scope>
    <source>
        <strain evidence="6 7">5DNS001</strain>
    </source>
</reference>
<dbReference type="RefSeq" id="WP_123217903.1">
    <property type="nucleotide sequence ID" value="NZ_RJTM01000156.1"/>
</dbReference>
<feature type="region of interest" description="Disordered" evidence="4">
    <location>
        <begin position="172"/>
        <end position="276"/>
    </location>
</feature>
<accession>A0A3N0DQI3</accession>
<gene>
    <name evidence="6" type="ORF">ED312_20570</name>
</gene>
<dbReference type="Gene3D" id="3.30.910.20">
    <property type="entry name" value="Skp domain"/>
    <property type="match status" value="1"/>
</dbReference>
<dbReference type="EMBL" id="RJTM01000156">
    <property type="protein sequence ID" value="RNL77897.1"/>
    <property type="molecule type" value="Genomic_DNA"/>
</dbReference>
<protein>
    <submittedName>
        <fullName evidence="6">OmpH family outer membrane protein</fullName>
    </submittedName>
</protein>
<evidence type="ECO:0000256" key="2">
    <source>
        <dbReference type="ARBA" id="ARBA00022729"/>
    </source>
</evidence>
<comment type="caution">
    <text evidence="6">The sequence shown here is derived from an EMBL/GenBank/DDBJ whole genome shotgun (WGS) entry which is preliminary data.</text>
</comment>
<dbReference type="InterPro" id="IPR024930">
    <property type="entry name" value="Skp_dom_sf"/>
</dbReference>
<name>A0A3N0DQI3_SINP1</name>
<dbReference type="SMART" id="SM00935">
    <property type="entry name" value="OmpH"/>
    <property type="match status" value="1"/>
</dbReference>
<evidence type="ECO:0000256" key="5">
    <source>
        <dbReference type="SAM" id="SignalP"/>
    </source>
</evidence>
<evidence type="ECO:0000313" key="6">
    <source>
        <dbReference type="EMBL" id="RNL77897.1"/>
    </source>
</evidence>
<evidence type="ECO:0000256" key="3">
    <source>
        <dbReference type="SAM" id="Coils"/>
    </source>
</evidence>
<evidence type="ECO:0000256" key="1">
    <source>
        <dbReference type="ARBA" id="ARBA00009091"/>
    </source>
</evidence>
<proteinExistence type="inferred from homology"/>
<dbReference type="Proteomes" id="UP000267469">
    <property type="component" value="Unassembled WGS sequence"/>
</dbReference>
<feature type="signal peptide" evidence="5">
    <location>
        <begin position="1"/>
        <end position="19"/>
    </location>
</feature>
<evidence type="ECO:0000256" key="4">
    <source>
        <dbReference type="SAM" id="MobiDB-lite"/>
    </source>
</evidence>
<feature type="compositionally biased region" description="Acidic residues" evidence="4">
    <location>
        <begin position="267"/>
        <end position="276"/>
    </location>
</feature>
<evidence type="ECO:0000313" key="7">
    <source>
        <dbReference type="Proteomes" id="UP000267469"/>
    </source>
</evidence>
<dbReference type="PANTHER" id="PTHR35089">
    <property type="entry name" value="CHAPERONE PROTEIN SKP"/>
    <property type="match status" value="1"/>
</dbReference>